<dbReference type="RefSeq" id="WP_054198726.1">
    <property type="nucleotide sequence ID" value="NZ_CAKMIM010000015.1"/>
</dbReference>
<gene>
    <name evidence="1" type="ORF">HPU229334_00485</name>
</gene>
<name>A0A0N0LSG1_9HELI</name>
<dbReference type="Proteomes" id="UP000037997">
    <property type="component" value="Unassembled WGS sequence"/>
</dbReference>
<proteinExistence type="predicted"/>
<protein>
    <submittedName>
        <fullName evidence="1">Uncharacterized protein</fullName>
    </submittedName>
</protein>
<comment type="caution">
    <text evidence="1">The sequence shown here is derived from an EMBL/GenBank/DDBJ whole genome shotgun (WGS) entry which is preliminary data.</text>
</comment>
<accession>A0A0N0LSG1</accession>
<dbReference type="PATRIC" id="fig|35818.11.peg.95"/>
<reference evidence="1 2" key="1">
    <citation type="submission" date="2014-06" db="EMBL/GenBank/DDBJ databases">
        <title>Helicobacter pullorum isolates in fresh chicken meat - phenotypic and genotypic features.</title>
        <authorList>
            <person name="Borges V."/>
            <person name="Santos A."/>
            <person name="Correia C.B."/>
            <person name="Saraiva M."/>
            <person name="Menard A."/>
            <person name="Vieira L."/>
            <person name="Sampaio D.A."/>
            <person name="Gomes J.P."/>
            <person name="Oleastro M."/>
        </authorList>
    </citation>
    <scope>NUCLEOTIDE SEQUENCE [LARGE SCALE GENOMIC DNA]</scope>
    <source>
        <strain evidence="1 2">229334/12</strain>
    </source>
</reference>
<sequence>MALSESVYFEARTKYETGQSLNSIARDLRISKSNLARIAKREGWEQGKYKDYVEAKITIKEQEKKIKQDLQKENGNYYDKFRLLDSIALNEAEKRELVNNVSILTLKRAESLLKKGTIRKHIKVSNGVAVGESLEKVEEELTPRDLRDIADLADKASMTLKVNPRFAPQMQQVIGANEVKVIAPFGDKIEK</sequence>
<evidence type="ECO:0000313" key="1">
    <source>
        <dbReference type="EMBL" id="KPH54721.1"/>
    </source>
</evidence>
<dbReference type="EMBL" id="JNOC01000107">
    <property type="protein sequence ID" value="KPH54721.1"/>
    <property type="molecule type" value="Genomic_DNA"/>
</dbReference>
<dbReference type="AlphaFoldDB" id="A0A0N0LSG1"/>
<organism evidence="1 2">
    <name type="scientific">Helicobacter pullorum</name>
    <dbReference type="NCBI Taxonomy" id="35818"/>
    <lineage>
        <taxon>Bacteria</taxon>
        <taxon>Pseudomonadati</taxon>
        <taxon>Campylobacterota</taxon>
        <taxon>Epsilonproteobacteria</taxon>
        <taxon>Campylobacterales</taxon>
        <taxon>Helicobacteraceae</taxon>
        <taxon>Helicobacter</taxon>
    </lineage>
</organism>
<evidence type="ECO:0000313" key="2">
    <source>
        <dbReference type="Proteomes" id="UP000037997"/>
    </source>
</evidence>